<evidence type="ECO:0000313" key="3">
    <source>
        <dbReference type="Proteomes" id="UP000745859"/>
    </source>
</evidence>
<keyword evidence="1" id="KW-0472">Membrane</keyword>
<accession>A0ABX0U9Q9</accession>
<organism evidence="2 3">
    <name type="scientific">Wenyingzhuangia heitensis</name>
    <dbReference type="NCBI Taxonomy" id="1487859"/>
    <lineage>
        <taxon>Bacteria</taxon>
        <taxon>Pseudomonadati</taxon>
        <taxon>Bacteroidota</taxon>
        <taxon>Flavobacteriia</taxon>
        <taxon>Flavobacteriales</taxon>
        <taxon>Flavobacteriaceae</taxon>
        <taxon>Wenyingzhuangia</taxon>
    </lineage>
</organism>
<protein>
    <submittedName>
        <fullName evidence="2">Uncharacterized protein</fullName>
    </submittedName>
</protein>
<feature type="transmembrane region" description="Helical" evidence="1">
    <location>
        <begin position="49"/>
        <end position="69"/>
    </location>
</feature>
<keyword evidence="1" id="KW-0812">Transmembrane</keyword>
<keyword evidence="1" id="KW-1133">Transmembrane helix</keyword>
<dbReference type="Proteomes" id="UP000745859">
    <property type="component" value="Unassembled WGS sequence"/>
</dbReference>
<gene>
    <name evidence="2" type="ORF">FHR24_001129</name>
</gene>
<evidence type="ECO:0000313" key="2">
    <source>
        <dbReference type="EMBL" id="NIJ44690.1"/>
    </source>
</evidence>
<reference evidence="2 3" key="1">
    <citation type="submission" date="2020-03" db="EMBL/GenBank/DDBJ databases">
        <title>Genomic Encyclopedia of Type Strains, Phase IV (KMG-IV): sequencing the most valuable type-strain genomes for metagenomic binning, comparative biology and taxonomic classification.</title>
        <authorList>
            <person name="Goeker M."/>
        </authorList>
    </citation>
    <scope>NUCLEOTIDE SEQUENCE [LARGE SCALE GENOMIC DNA]</scope>
    <source>
        <strain evidence="2 3">DSM 101599</strain>
    </source>
</reference>
<dbReference type="EMBL" id="JAASQL010000001">
    <property type="protein sequence ID" value="NIJ44690.1"/>
    <property type="molecule type" value="Genomic_DNA"/>
</dbReference>
<name>A0ABX0U9Q9_9FLAO</name>
<proteinExistence type="predicted"/>
<comment type="caution">
    <text evidence="2">The sequence shown here is derived from an EMBL/GenBank/DDBJ whole genome shotgun (WGS) entry which is preliminary data.</text>
</comment>
<sequence>MRKKRNWLKRPTKKNIVNATTIWFLLVFTFYFTVNEILNESFLQSKFSIIYFIMITSGALNYKLFMNYYHKTRFSRLYYRR</sequence>
<feature type="transmembrane region" description="Helical" evidence="1">
    <location>
        <begin position="16"/>
        <end position="34"/>
    </location>
</feature>
<keyword evidence="3" id="KW-1185">Reference proteome</keyword>
<evidence type="ECO:0000256" key="1">
    <source>
        <dbReference type="SAM" id="Phobius"/>
    </source>
</evidence>